<reference evidence="2" key="1">
    <citation type="submission" date="2016-11" db="EMBL/GenBank/DDBJ databases">
        <authorList>
            <person name="Varghese N."/>
            <person name="Submissions S."/>
        </authorList>
    </citation>
    <scope>NUCLEOTIDE SEQUENCE [LARGE SCALE GENOMIC DNA]</scope>
    <source>
        <strain evidence="2">DSM 12906</strain>
    </source>
</reference>
<sequence length="68" mass="7228">MTTASGPGAANLGRRRLRVTLFDTAQVYGPFVNEELVGKALAPMCLLGYVVRGKVELPVPSSGRLILV</sequence>
<dbReference type="OrthoDB" id="9768793at2"/>
<dbReference type="SUPFAM" id="SSF51430">
    <property type="entry name" value="NAD(P)-linked oxidoreductase"/>
    <property type="match status" value="1"/>
</dbReference>
<dbReference type="STRING" id="1123357.SAMN02745244_03288"/>
<evidence type="ECO:0000313" key="1">
    <source>
        <dbReference type="EMBL" id="SHJ79966.1"/>
    </source>
</evidence>
<evidence type="ECO:0000313" key="2">
    <source>
        <dbReference type="Proteomes" id="UP000184512"/>
    </source>
</evidence>
<organism evidence="1 2">
    <name type="scientific">Tessaracoccus bendigoensis DSM 12906</name>
    <dbReference type="NCBI Taxonomy" id="1123357"/>
    <lineage>
        <taxon>Bacteria</taxon>
        <taxon>Bacillati</taxon>
        <taxon>Actinomycetota</taxon>
        <taxon>Actinomycetes</taxon>
        <taxon>Propionibacteriales</taxon>
        <taxon>Propionibacteriaceae</taxon>
        <taxon>Tessaracoccus</taxon>
    </lineage>
</organism>
<dbReference type="EMBL" id="FQZG01000083">
    <property type="protein sequence ID" value="SHJ79966.1"/>
    <property type="molecule type" value="Genomic_DNA"/>
</dbReference>
<gene>
    <name evidence="1" type="ORF">SAMN02745244_03288</name>
</gene>
<proteinExistence type="predicted"/>
<dbReference type="AlphaFoldDB" id="A0A1M6M926"/>
<dbReference type="Proteomes" id="UP000184512">
    <property type="component" value="Unassembled WGS sequence"/>
</dbReference>
<keyword evidence="2" id="KW-1185">Reference proteome</keyword>
<dbReference type="InterPro" id="IPR036812">
    <property type="entry name" value="NAD(P)_OxRdtase_dom_sf"/>
</dbReference>
<name>A0A1M6M926_9ACTN</name>
<dbReference type="RefSeq" id="WP_073190416.1">
    <property type="nucleotide sequence ID" value="NZ_FQZG01000083.1"/>
</dbReference>
<evidence type="ECO:0008006" key="3">
    <source>
        <dbReference type="Google" id="ProtNLM"/>
    </source>
</evidence>
<protein>
    <recommendedName>
        <fullName evidence="3">NADP-dependent oxidoreductase domain-containing protein</fullName>
    </recommendedName>
</protein>
<accession>A0A1M6M926</accession>